<dbReference type="GO" id="GO:0008073">
    <property type="term" value="F:ornithine decarboxylase inhibitor activity"/>
    <property type="evidence" value="ECO:0007669"/>
    <property type="project" value="InterPro"/>
</dbReference>
<evidence type="ECO:0000313" key="6">
    <source>
        <dbReference type="Proteomes" id="UP000326759"/>
    </source>
</evidence>
<dbReference type="Proteomes" id="UP000326759">
    <property type="component" value="Unassembled WGS sequence"/>
</dbReference>
<reference evidence="5 6" key="1">
    <citation type="journal article" date="2019" name="PLoS Biol.">
        <title>Sex chromosomes control vertical transmission of feminizing Wolbachia symbionts in an isopod.</title>
        <authorList>
            <person name="Becking T."/>
            <person name="Chebbi M.A."/>
            <person name="Giraud I."/>
            <person name="Moumen B."/>
            <person name="Laverre T."/>
            <person name="Caubet Y."/>
            <person name="Peccoud J."/>
            <person name="Gilbert C."/>
            <person name="Cordaux R."/>
        </authorList>
    </citation>
    <scope>NUCLEOTIDE SEQUENCE [LARGE SCALE GENOMIC DNA]</scope>
    <source>
        <strain evidence="5">ANa2</strain>
        <tissue evidence="5">Whole body excluding digestive tract and cuticle</tissue>
    </source>
</reference>
<dbReference type="InterPro" id="IPR038581">
    <property type="entry name" value="ODC_AZ_sf"/>
</dbReference>
<sequence>MQAVGLGGGFDAPHAANVSISSTEGSGVGSLIEPPVAGSCFSDPVSESDVLEAIESGSVRLSLEFHLAEQTTVVWETVVLGRNLYLYLGGSLPKGSKEAFVSLLEYAEEALGCSNVIVCFKKDRADRALLIRTFMFLGFQPIPPGHPLVPGNGDLFYMMYEID</sequence>
<evidence type="ECO:0000256" key="2">
    <source>
        <dbReference type="ARBA" id="ARBA00011836"/>
    </source>
</evidence>
<gene>
    <name evidence="5" type="primary">Oaz1</name>
    <name evidence="5" type="ORF">Anas_14246</name>
</gene>
<dbReference type="OrthoDB" id="5959761at2759"/>
<comment type="subunit">
    <text evidence="2">Interacts with ODC1 and thereby sterically blocks ODC homodimerization.</text>
</comment>
<dbReference type="InterPro" id="IPR016181">
    <property type="entry name" value="Acyl_CoA_acyltransferase"/>
</dbReference>
<keyword evidence="6" id="KW-1185">Reference proteome</keyword>
<dbReference type="GO" id="GO:0005634">
    <property type="term" value="C:nucleus"/>
    <property type="evidence" value="ECO:0007669"/>
    <property type="project" value="TreeGrafter"/>
</dbReference>
<dbReference type="PANTHER" id="PTHR10279">
    <property type="entry name" value="ORNITHINE DECARBOXYLASE ANTIZYME"/>
    <property type="match status" value="1"/>
</dbReference>
<comment type="caution">
    <text evidence="5">The sequence shown here is derived from an EMBL/GenBank/DDBJ whole genome shotgun (WGS) entry which is preliminary data.</text>
</comment>
<dbReference type="Gene3D" id="3.40.630.60">
    <property type="match status" value="1"/>
</dbReference>
<evidence type="ECO:0000313" key="5">
    <source>
        <dbReference type="EMBL" id="KAB7500875.1"/>
    </source>
</evidence>
<dbReference type="GO" id="GO:0005737">
    <property type="term" value="C:cytoplasm"/>
    <property type="evidence" value="ECO:0007669"/>
    <property type="project" value="TreeGrafter"/>
</dbReference>
<dbReference type="GO" id="GO:0075523">
    <property type="term" value="P:viral translational frameshifting"/>
    <property type="evidence" value="ECO:0007669"/>
    <property type="project" value="UniProtKB-KW"/>
</dbReference>
<evidence type="ECO:0000256" key="4">
    <source>
        <dbReference type="ARBA" id="ARBA00022758"/>
    </source>
</evidence>
<dbReference type="EMBL" id="SEYY01012338">
    <property type="protein sequence ID" value="KAB7500875.1"/>
    <property type="molecule type" value="Genomic_DNA"/>
</dbReference>
<accession>A0A5N5T746</accession>
<dbReference type="PANTHER" id="PTHR10279:SF10">
    <property type="entry name" value="ORNITHINE DECARBOXYLASE ANTIZYME"/>
    <property type="match status" value="1"/>
</dbReference>
<name>A0A5N5T746_9CRUS</name>
<comment type="similarity">
    <text evidence="1">Belongs to the ODC antizyme family.</text>
</comment>
<dbReference type="GO" id="GO:0045732">
    <property type="term" value="P:positive regulation of protein catabolic process"/>
    <property type="evidence" value="ECO:0007669"/>
    <property type="project" value="TreeGrafter"/>
</dbReference>
<protein>
    <recommendedName>
        <fullName evidence="3">Ornithine decarboxylase antizyme</fullName>
    </recommendedName>
</protein>
<dbReference type="Pfam" id="PF02100">
    <property type="entry name" value="ODC_AZ"/>
    <property type="match status" value="1"/>
</dbReference>
<evidence type="ECO:0000256" key="1">
    <source>
        <dbReference type="ARBA" id="ARBA00008796"/>
    </source>
</evidence>
<dbReference type="InterPro" id="IPR002993">
    <property type="entry name" value="ODC_AZ"/>
</dbReference>
<dbReference type="SUPFAM" id="SSF55729">
    <property type="entry name" value="Acyl-CoA N-acyltransferases (Nat)"/>
    <property type="match status" value="1"/>
</dbReference>
<keyword evidence="4" id="KW-0688">Ribosomal frameshifting</keyword>
<proteinExistence type="inferred from homology"/>
<organism evidence="5 6">
    <name type="scientific">Armadillidium nasatum</name>
    <dbReference type="NCBI Taxonomy" id="96803"/>
    <lineage>
        <taxon>Eukaryota</taxon>
        <taxon>Metazoa</taxon>
        <taxon>Ecdysozoa</taxon>
        <taxon>Arthropoda</taxon>
        <taxon>Crustacea</taxon>
        <taxon>Multicrustacea</taxon>
        <taxon>Malacostraca</taxon>
        <taxon>Eumalacostraca</taxon>
        <taxon>Peracarida</taxon>
        <taxon>Isopoda</taxon>
        <taxon>Oniscidea</taxon>
        <taxon>Crinocheta</taxon>
        <taxon>Armadillidiidae</taxon>
        <taxon>Armadillidium</taxon>
    </lineage>
</organism>
<dbReference type="AlphaFoldDB" id="A0A5N5T746"/>
<evidence type="ECO:0000256" key="3">
    <source>
        <dbReference type="ARBA" id="ARBA00017712"/>
    </source>
</evidence>